<dbReference type="PROSITE" id="PS51257">
    <property type="entry name" value="PROKAR_LIPOPROTEIN"/>
    <property type="match status" value="1"/>
</dbReference>
<dbReference type="RefSeq" id="WP_134849305.1">
    <property type="nucleotide sequence ID" value="NZ_CP197400.1"/>
</dbReference>
<keyword evidence="4" id="KW-1185">Reference proteome</keyword>
<organism evidence="3 4">
    <name type="scientific">Porphyromonas levii</name>
    <dbReference type="NCBI Taxonomy" id="28114"/>
    <lineage>
        <taxon>Bacteria</taxon>
        <taxon>Pseudomonadati</taxon>
        <taxon>Bacteroidota</taxon>
        <taxon>Bacteroidia</taxon>
        <taxon>Bacteroidales</taxon>
        <taxon>Porphyromonadaceae</taxon>
        <taxon>Porphyromonas</taxon>
    </lineage>
</organism>
<evidence type="ECO:0000256" key="1">
    <source>
        <dbReference type="SAM" id="MobiDB-lite"/>
    </source>
</evidence>
<evidence type="ECO:0000256" key="2">
    <source>
        <dbReference type="SAM" id="SignalP"/>
    </source>
</evidence>
<feature type="signal peptide" evidence="2">
    <location>
        <begin position="1"/>
        <end position="19"/>
    </location>
</feature>
<feature type="region of interest" description="Disordered" evidence="1">
    <location>
        <begin position="24"/>
        <end position="48"/>
    </location>
</feature>
<protein>
    <recommendedName>
        <fullName evidence="5">Fimbrillin family protein</fullName>
    </recommendedName>
</protein>
<dbReference type="AlphaFoldDB" id="A0A4Y8WMF3"/>
<dbReference type="Proteomes" id="UP000297225">
    <property type="component" value="Unassembled WGS sequence"/>
</dbReference>
<keyword evidence="2" id="KW-0732">Signal</keyword>
<proteinExistence type="predicted"/>
<evidence type="ECO:0008006" key="5">
    <source>
        <dbReference type="Google" id="ProtNLM"/>
    </source>
</evidence>
<gene>
    <name evidence="3" type="ORF">E4P47_08680</name>
</gene>
<accession>A0A4Y8WMF3</accession>
<dbReference type="EMBL" id="SPNC01000172">
    <property type="protein sequence ID" value="TFH94167.1"/>
    <property type="molecule type" value="Genomic_DNA"/>
</dbReference>
<feature type="chain" id="PRO_5043568392" description="Fimbrillin family protein" evidence="2">
    <location>
        <begin position="20"/>
        <end position="584"/>
    </location>
</feature>
<name>A0A4Y8WMF3_9PORP</name>
<reference evidence="3 4" key="1">
    <citation type="submission" date="2019-03" db="EMBL/GenBank/DDBJ databases">
        <title>Porphyromonas levii Isolated from the Uterus of Dairy Cows.</title>
        <authorList>
            <person name="Francis A.M."/>
        </authorList>
    </citation>
    <scope>NUCLEOTIDE SEQUENCE [LARGE SCALE GENOMIC DNA]</scope>
    <source>
        <strain evidence="3 4">AF5678</strain>
    </source>
</reference>
<comment type="caution">
    <text evidence="3">The sequence shown here is derived from an EMBL/GenBank/DDBJ whole genome shotgun (WGS) entry which is preliminary data.</text>
</comment>
<sequence>MKTRVTLIASLVLAMGVIATGCKNKRDTPEPIPEPEKKEQKEPTPTPEAKEYKIGVEAYLKVDGKLVLLQPLGEDKGDYEYGVISGEGTYKEGREVSIYAEIKDFMKHTLVALYEKDEKGGFTKATGMVDQDRTENTLTMKREQMAEIHLNAKEDMTFVAVFEEYSAPALKIDNIYGHEYWVQKNREAMNYIKPRIRRYNDIEEAKRVTGFAKMHPTLDVTQIKRTVYQYSSQLFDLNGAPERPPYRITDGDFEKAYRYTYCLTTLDGNDIVEIFPPSYSATGGNFPQLNYITVPEGTYRVALLVNFPKDRETWHLIPMMPTFSLADEYYGKDYGWRAYDPLPPHQNWYRDGDIIYVKNRSNNQIATPVWDDDEIKLLGEKNCIEESSVDITLTITNVTNQRMEGKVIVADGYSRWWHEEGRQLMDMRMQKVWMKEPKQKHPYESWENDRAEQMVRLLPNEKVTIKLQLKNRTYNYNNDPYDGDLMDYRHLNLPSGSGVHTVFYWQDTTKKERLFMTKGNAKELAIMQERNWGSLGSKHIGWWSGVSIEGFNRNDCVFNLLCPAVEGNGTGNTSFCRNAIVFDH</sequence>
<evidence type="ECO:0000313" key="3">
    <source>
        <dbReference type="EMBL" id="TFH94167.1"/>
    </source>
</evidence>
<dbReference type="OrthoDB" id="9979828at2"/>
<evidence type="ECO:0000313" key="4">
    <source>
        <dbReference type="Proteomes" id="UP000297225"/>
    </source>
</evidence>